<keyword evidence="3" id="KW-1185">Reference proteome</keyword>
<dbReference type="KEGG" id="ndv:NDEV_1259"/>
<dbReference type="EMBL" id="LN890280">
    <property type="protein sequence ID" value="CUR52024.1"/>
    <property type="molecule type" value="Genomic_DNA"/>
</dbReference>
<evidence type="ECO:0000256" key="1">
    <source>
        <dbReference type="SAM" id="Phobius"/>
    </source>
</evidence>
<gene>
    <name evidence="2" type="ORF">NDEV_1259</name>
</gene>
<organism evidence="2 3">
    <name type="scientific">Nitrosotalea devaniterrae</name>
    <dbReference type="NCBI Taxonomy" id="1078905"/>
    <lineage>
        <taxon>Archaea</taxon>
        <taxon>Nitrososphaerota</taxon>
        <taxon>Nitrososphaeria</taxon>
        <taxon>Nitrosotaleales</taxon>
        <taxon>Nitrosotaleaceae</taxon>
        <taxon>Nitrosotalea</taxon>
    </lineage>
</organism>
<accession>A0A128A3T3</accession>
<keyword evidence="1" id="KW-1133">Transmembrane helix</keyword>
<evidence type="ECO:0000313" key="3">
    <source>
        <dbReference type="Proteomes" id="UP000196239"/>
    </source>
</evidence>
<dbReference type="AlphaFoldDB" id="A0A128A3T3"/>
<keyword evidence="1" id="KW-0472">Membrane</keyword>
<reference evidence="3" key="1">
    <citation type="submission" date="2015-10" db="EMBL/GenBank/DDBJ databases">
        <authorList>
            <person name="Lehtovirta-Morley L.E."/>
            <person name="Vieille C."/>
        </authorList>
    </citation>
    <scope>NUCLEOTIDE SEQUENCE [LARGE SCALE GENOMIC DNA]</scope>
</reference>
<feature type="transmembrane region" description="Helical" evidence="1">
    <location>
        <begin position="46"/>
        <end position="67"/>
    </location>
</feature>
<proteinExistence type="predicted"/>
<sequence length="73" mass="8241">MKPFQKILIIDLTVLVGCFFLIWVLSTGANFLIPNVHADYIKSLPLALMYTVLVGILIVLGTVILFLPKRKRQ</sequence>
<feature type="transmembrane region" description="Helical" evidence="1">
    <location>
        <begin position="7"/>
        <end position="26"/>
    </location>
</feature>
<protein>
    <submittedName>
        <fullName evidence="2">Uncharacterized protein</fullName>
    </submittedName>
</protein>
<name>A0A128A3T3_9ARCH</name>
<evidence type="ECO:0000313" key="2">
    <source>
        <dbReference type="EMBL" id="CUR52024.1"/>
    </source>
</evidence>
<keyword evidence="1" id="KW-0812">Transmembrane</keyword>
<dbReference type="Proteomes" id="UP000196239">
    <property type="component" value="Chromosome 1"/>
</dbReference>